<dbReference type="PROSITE" id="PS50011">
    <property type="entry name" value="PROTEIN_KINASE_DOM"/>
    <property type="match status" value="1"/>
</dbReference>
<dbReference type="InterPro" id="IPR020635">
    <property type="entry name" value="Tyr_kinase_cat_dom"/>
</dbReference>
<comment type="catalytic activity">
    <reaction evidence="20 22">
        <text>L-tyrosyl-[protein] + ATP = O-phospho-L-tyrosyl-[protein] + ADP + H(+)</text>
        <dbReference type="Rhea" id="RHEA:10596"/>
        <dbReference type="Rhea" id="RHEA-COMP:10136"/>
        <dbReference type="Rhea" id="RHEA-COMP:20101"/>
        <dbReference type="ChEBI" id="CHEBI:15378"/>
        <dbReference type="ChEBI" id="CHEBI:30616"/>
        <dbReference type="ChEBI" id="CHEBI:46858"/>
        <dbReference type="ChEBI" id="CHEBI:61978"/>
        <dbReference type="ChEBI" id="CHEBI:456216"/>
        <dbReference type="EC" id="2.7.10.1"/>
    </reaction>
</comment>
<dbReference type="SUPFAM" id="SSF56112">
    <property type="entry name" value="Protein kinase-like (PK-like)"/>
    <property type="match status" value="1"/>
</dbReference>
<dbReference type="Pfam" id="PF07714">
    <property type="entry name" value="PK_Tyr_Ser-Thr"/>
    <property type="match status" value="1"/>
</dbReference>
<evidence type="ECO:0000256" key="9">
    <source>
        <dbReference type="ARBA" id="ARBA00022729"/>
    </source>
</evidence>
<dbReference type="InterPro" id="IPR002011">
    <property type="entry name" value="Tyr_kinase_rcpt_2_CS"/>
</dbReference>
<evidence type="ECO:0000256" key="5">
    <source>
        <dbReference type="ARBA" id="ARBA00022679"/>
    </source>
</evidence>
<evidence type="ECO:0000256" key="1">
    <source>
        <dbReference type="ARBA" id="ARBA00001936"/>
    </source>
</evidence>
<dbReference type="FunFam" id="1.10.510.10:FF:001227">
    <property type="entry name" value="Tyrosine-protein kinase receptor"/>
    <property type="match status" value="1"/>
</dbReference>
<dbReference type="InterPro" id="IPR036116">
    <property type="entry name" value="FN3_sf"/>
</dbReference>
<evidence type="ECO:0000256" key="2">
    <source>
        <dbReference type="ARBA" id="ARBA00004479"/>
    </source>
</evidence>
<dbReference type="InterPro" id="IPR008266">
    <property type="entry name" value="Tyr_kinase_AS"/>
</dbReference>
<name>A0A818D092_9BILA</name>
<feature type="transmembrane region" description="Helical" evidence="24">
    <location>
        <begin position="956"/>
        <end position="981"/>
    </location>
</feature>
<dbReference type="CDD" id="cd00063">
    <property type="entry name" value="FN3"/>
    <property type="match status" value="1"/>
</dbReference>
<dbReference type="Gene3D" id="1.10.10.750">
    <property type="entry name" value="Ypt/Rab-GAP domain of gyp1p, domain 1"/>
    <property type="match status" value="1"/>
</dbReference>
<dbReference type="InterPro" id="IPR000494">
    <property type="entry name" value="Rcpt_L-dom"/>
</dbReference>
<keyword evidence="10" id="KW-0677">Repeat</keyword>
<comment type="subcellular location">
    <subcellularLocation>
        <location evidence="2">Membrane</location>
        <topology evidence="2">Single-pass type I membrane protein</topology>
    </subcellularLocation>
</comment>
<evidence type="ECO:0000256" key="22">
    <source>
        <dbReference type="RuleBase" id="RU000312"/>
    </source>
</evidence>
<dbReference type="PROSITE" id="PS00107">
    <property type="entry name" value="PROTEIN_KINASE_ATP"/>
    <property type="match status" value="1"/>
</dbReference>
<evidence type="ECO:0000256" key="8">
    <source>
        <dbReference type="ARBA" id="ARBA00022723"/>
    </source>
</evidence>
<feature type="transmembrane region" description="Helical" evidence="24">
    <location>
        <begin position="556"/>
        <end position="578"/>
    </location>
</feature>
<dbReference type="SMART" id="SM00219">
    <property type="entry name" value="TyrKc"/>
    <property type="match status" value="1"/>
</dbReference>
<dbReference type="Gene3D" id="1.10.510.10">
    <property type="entry name" value="Transferase(Phosphotransferase) domain 1"/>
    <property type="match status" value="1"/>
</dbReference>
<evidence type="ECO:0000256" key="11">
    <source>
        <dbReference type="ARBA" id="ARBA00022741"/>
    </source>
</evidence>
<dbReference type="PROSITE" id="PS50086">
    <property type="entry name" value="TBC_RABGAP"/>
    <property type="match status" value="1"/>
</dbReference>
<evidence type="ECO:0000256" key="13">
    <source>
        <dbReference type="ARBA" id="ARBA00022840"/>
    </source>
</evidence>
<dbReference type="Pfam" id="PF01030">
    <property type="entry name" value="Recep_L_domain"/>
    <property type="match status" value="2"/>
</dbReference>
<feature type="binding site" evidence="21">
    <location>
        <position position="1045"/>
    </location>
    <ligand>
        <name>ATP</name>
        <dbReference type="ChEBI" id="CHEBI:30616"/>
    </ligand>
</feature>
<organism evidence="28 29">
    <name type="scientific">Rotaria socialis</name>
    <dbReference type="NCBI Taxonomy" id="392032"/>
    <lineage>
        <taxon>Eukaryota</taxon>
        <taxon>Metazoa</taxon>
        <taxon>Spiralia</taxon>
        <taxon>Gnathifera</taxon>
        <taxon>Rotifera</taxon>
        <taxon>Eurotatoria</taxon>
        <taxon>Bdelloidea</taxon>
        <taxon>Philodinida</taxon>
        <taxon>Philodinidae</taxon>
        <taxon>Rotaria</taxon>
    </lineage>
</organism>
<proteinExistence type="inferred from homology"/>
<keyword evidence="3" id="KW-0343">GTPase activation</keyword>
<dbReference type="InterPro" id="IPR011009">
    <property type="entry name" value="Kinase-like_dom_sf"/>
</dbReference>
<dbReference type="InterPro" id="IPR006211">
    <property type="entry name" value="Furin-like_Cys-rich_dom"/>
</dbReference>
<evidence type="ECO:0000313" key="28">
    <source>
        <dbReference type="EMBL" id="CAF3433972.1"/>
    </source>
</evidence>
<dbReference type="GO" id="GO:0030424">
    <property type="term" value="C:axon"/>
    <property type="evidence" value="ECO:0007669"/>
    <property type="project" value="TreeGrafter"/>
</dbReference>
<dbReference type="EMBL" id="CAJNYD010002586">
    <property type="protein sequence ID" value="CAF3433972.1"/>
    <property type="molecule type" value="Genomic_DNA"/>
</dbReference>
<evidence type="ECO:0000256" key="21">
    <source>
        <dbReference type="PROSITE-ProRule" id="PRU10141"/>
    </source>
</evidence>
<keyword evidence="19" id="KW-0464">Manganese</keyword>
<evidence type="ECO:0000256" key="3">
    <source>
        <dbReference type="ARBA" id="ARBA00022468"/>
    </source>
</evidence>
<reference evidence="28" key="1">
    <citation type="submission" date="2021-02" db="EMBL/GenBank/DDBJ databases">
        <authorList>
            <person name="Nowell W R."/>
        </authorList>
    </citation>
    <scope>NUCLEOTIDE SEQUENCE</scope>
</reference>
<dbReference type="Gene3D" id="3.30.200.20">
    <property type="entry name" value="Phosphorylase Kinase, domain 1"/>
    <property type="match status" value="1"/>
</dbReference>
<evidence type="ECO:0000256" key="24">
    <source>
        <dbReference type="SAM" id="Phobius"/>
    </source>
</evidence>
<feature type="domain" description="Fibronectin type-III" evidence="27">
    <location>
        <begin position="587"/>
        <end position="679"/>
    </location>
</feature>
<dbReference type="PRINTS" id="PR00109">
    <property type="entry name" value="TYRKINASE"/>
</dbReference>
<dbReference type="InterPro" id="IPR017441">
    <property type="entry name" value="Protein_kinase_ATP_BS"/>
</dbReference>
<dbReference type="InterPro" id="IPR036941">
    <property type="entry name" value="Rcpt_L-dom_sf"/>
</dbReference>
<comment type="cofactor">
    <cofactor evidence="1">
        <name>Mn(2+)</name>
        <dbReference type="ChEBI" id="CHEBI:29035"/>
    </cofactor>
</comment>
<dbReference type="PROSITE" id="PS00109">
    <property type="entry name" value="PROTEIN_KINASE_TYR"/>
    <property type="match status" value="1"/>
</dbReference>
<dbReference type="GO" id="GO:0043410">
    <property type="term" value="P:positive regulation of MAPK cascade"/>
    <property type="evidence" value="ECO:0007669"/>
    <property type="project" value="TreeGrafter"/>
</dbReference>
<dbReference type="Pfam" id="PF00757">
    <property type="entry name" value="Furin-like"/>
    <property type="match status" value="1"/>
</dbReference>
<keyword evidence="9" id="KW-0732">Signal</keyword>
<dbReference type="SUPFAM" id="SSF47923">
    <property type="entry name" value="Ypt/Rab-GAP domain of gyp1p"/>
    <property type="match status" value="2"/>
</dbReference>
<evidence type="ECO:0000256" key="16">
    <source>
        <dbReference type="ARBA" id="ARBA00023137"/>
    </source>
</evidence>
<evidence type="ECO:0000256" key="4">
    <source>
        <dbReference type="ARBA" id="ARBA00022553"/>
    </source>
</evidence>
<keyword evidence="4 22" id="KW-0597">Phosphoprotein</keyword>
<dbReference type="Gene3D" id="2.60.40.10">
    <property type="entry name" value="Immunoglobulins"/>
    <property type="match status" value="2"/>
</dbReference>
<evidence type="ECO:0000256" key="6">
    <source>
        <dbReference type="ARBA" id="ARBA00022685"/>
    </source>
</evidence>
<dbReference type="GO" id="GO:0051897">
    <property type="term" value="P:positive regulation of phosphatidylinositol 3-kinase/protein kinase B signal transduction"/>
    <property type="evidence" value="ECO:0007669"/>
    <property type="project" value="TreeGrafter"/>
</dbReference>
<evidence type="ECO:0000256" key="23">
    <source>
        <dbReference type="SAM" id="MobiDB-lite"/>
    </source>
</evidence>
<dbReference type="GO" id="GO:0043560">
    <property type="term" value="F:insulin receptor substrate binding"/>
    <property type="evidence" value="ECO:0007669"/>
    <property type="project" value="TreeGrafter"/>
</dbReference>
<evidence type="ECO:0000256" key="12">
    <source>
        <dbReference type="ARBA" id="ARBA00022777"/>
    </source>
</evidence>
<dbReference type="InterPro" id="IPR001245">
    <property type="entry name" value="Ser-Thr/Tyr_kinase_cat_dom"/>
</dbReference>
<feature type="domain" description="Rab-GAP TBC" evidence="26">
    <location>
        <begin position="1383"/>
        <end position="1576"/>
    </location>
</feature>
<dbReference type="PANTHER" id="PTHR24416:SF525">
    <property type="entry name" value="INSULIN-LIKE RECEPTOR"/>
    <property type="match status" value="1"/>
</dbReference>
<feature type="compositionally biased region" description="Polar residues" evidence="23">
    <location>
        <begin position="1668"/>
        <end position="1678"/>
    </location>
</feature>
<dbReference type="EC" id="2.7.10.1" evidence="22"/>
<dbReference type="GO" id="GO:0005009">
    <property type="term" value="F:insulin receptor activity"/>
    <property type="evidence" value="ECO:0007669"/>
    <property type="project" value="TreeGrafter"/>
</dbReference>
<evidence type="ECO:0000256" key="20">
    <source>
        <dbReference type="ARBA" id="ARBA00051243"/>
    </source>
</evidence>
<dbReference type="SUPFAM" id="SSF49265">
    <property type="entry name" value="Fibronectin type III"/>
    <property type="match status" value="2"/>
</dbReference>
<dbReference type="Gene3D" id="1.10.8.270">
    <property type="entry name" value="putative rabgap domain of human tbc1 domain family member 14 like domains"/>
    <property type="match status" value="1"/>
</dbReference>
<keyword evidence="8" id="KW-0479">Metal-binding</keyword>
<keyword evidence="7 22" id="KW-0812">Transmembrane</keyword>
<evidence type="ECO:0000256" key="15">
    <source>
        <dbReference type="ARBA" id="ARBA00023136"/>
    </source>
</evidence>
<feature type="domain" description="Protein kinase" evidence="25">
    <location>
        <begin position="1013"/>
        <end position="1277"/>
    </location>
</feature>
<evidence type="ECO:0000259" key="25">
    <source>
        <dbReference type="PROSITE" id="PS50011"/>
    </source>
</evidence>
<dbReference type="PROSITE" id="PS50853">
    <property type="entry name" value="FN3"/>
    <property type="match status" value="1"/>
</dbReference>
<dbReference type="SMART" id="SM00060">
    <property type="entry name" value="FN3"/>
    <property type="match status" value="2"/>
</dbReference>
<evidence type="ECO:0000256" key="19">
    <source>
        <dbReference type="ARBA" id="ARBA00023211"/>
    </source>
</evidence>
<comment type="similarity">
    <text evidence="22">Belongs to the protein kinase superfamily. Tyr protein kinase family. Insulin receptor subfamily.</text>
</comment>
<dbReference type="PROSITE" id="PS00239">
    <property type="entry name" value="RECEPTOR_TYR_KIN_II"/>
    <property type="match status" value="1"/>
</dbReference>
<dbReference type="GO" id="GO:0005899">
    <property type="term" value="C:insulin receptor complex"/>
    <property type="evidence" value="ECO:0007669"/>
    <property type="project" value="TreeGrafter"/>
</dbReference>
<dbReference type="GO" id="GO:0042593">
    <property type="term" value="P:glucose homeostasis"/>
    <property type="evidence" value="ECO:0007669"/>
    <property type="project" value="TreeGrafter"/>
</dbReference>
<evidence type="ECO:0000259" key="26">
    <source>
        <dbReference type="PROSITE" id="PS50086"/>
    </source>
</evidence>
<keyword evidence="17 22" id="KW-0675">Receptor</keyword>
<dbReference type="InterPro" id="IPR003961">
    <property type="entry name" value="FN3_dom"/>
</dbReference>
<gene>
    <name evidence="28" type="ORF">LUA448_LOCUS20601</name>
</gene>
<keyword evidence="11 21" id="KW-0547">Nucleotide-binding</keyword>
<protein>
    <recommendedName>
        <fullName evidence="22">Tyrosine-protein kinase receptor</fullName>
        <ecNumber evidence="22">2.7.10.1</ecNumber>
    </recommendedName>
</protein>
<dbReference type="SMART" id="SM00164">
    <property type="entry name" value="TBC"/>
    <property type="match status" value="1"/>
</dbReference>
<keyword evidence="14 24" id="KW-1133">Transmembrane helix</keyword>
<dbReference type="InterPro" id="IPR000195">
    <property type="entry name" value="Rab-GAP-TBC_dom"/>
</dbReference>
<evidence type="ECO:0000256" key="14">
    <source>
        <dbReference type="ARBA" id="ARBA00022989"/>
    </source>
</evidence>
<keyword evidence="13 21" id="KW-0067">ATP-binding</keyword>
<keyword evidence="6" id="KW-0165">Cleavage on pair of basic residues</keyword>
<dbReference type="InterPro" id="IPR050122">
    <property type="entry name" value="RTK"/>
</dbReference>
<dbReference type="Pfam" id="PF00566">
    <property type="entry name" value="RabGAP-TBC"/>
    <property type="match status" value="1"/>
</dbReference>
<feature type="region of interest" description="Disordered" evidence="23">
    <location>
        <begin position="1656"/>
        <end position="1678"/>
    </location>
</feature>
<keyword evidence="16" id="KW-0829">Tyrosine-protein kinase</keyword>
<dbReference type="PANTHER" id="PTHR24416">
    <property type="entry name" value="TYROSINE-PROTEIN KINASE RECEPTOR"/>
    <property type="match status" value="1"/>
</dbReference>
<dbReference type="InterPro" id="IPR035969">
    <property type="entry name" value="Rab-GAP_TBC_sf"/>
</dbReference>
<dbReference type="SUPFAM" id="SSF52058">
    <property type="entry name" value="L domain-like"/>
    <property type="match status" value="2"/>
</dbReference>
<dbReference type="InterPro" id="IPR000719">
    <property type="entry name" value="Prot_kinase_dom"/>
</dbReference>
<evidence type="ECO:0000256" key="18">
    <source>
        <dbReference type="ARBA" id="ARBA00023180"/>
    </source>
</evidence>
<keyword evidence="12" id="KW-0418">Kinase</keyword>
<keyword evidence="5" id="KW-0808">Transferase</keyword>
<dbReference type="InterPro" id="IPR013783">
    <property type="entry name" value="Ig-like_fold"/>
</dbReference>
<evidence type="ECO:0000256" key="10">
    <source>
        <dbReference type="ARBA" id="ARBA00022737"/>
    </source>
</evidence>
<evidence type="ECO:0000256" key="17">
    <source>
        <dbReference type="ARBA" id="ARBA00023170"/>
    </source>
</evidence>
<keyword evidence="18" id="KW-0325">Glycoprotein</keyword>
<keyword evidence="15 24" id="KW-0472">Membrane</keyword>
<dbReference type="FunFam" id="1.10.8.270:FF:000007">
    <property type="entry name" value="TBC1 domain family member 10A"/>
    <property type="match status" value="1"/>
</dbReference>
<dbReference type="Gene3D" id="1.10.472.80">
    <property type="entry name" value="Ypt/Rab-GAP domain of gyp1p, domain 3"/>
    <property type="match status" value="1"/>
</dbReference>
<accession>A0A818D092</accession>
<sequence>MCEKQNGCFFFSVCGDIRVTLLELKRGFHAPTLSSCEISLGSVIYAPMHFLVNTSATTAIQFPNLREIHGYMLLGYSSMHSFSSMFPRLSIIHGKDLYHGYSLIVMDNVFLEDFGLTSLINIRQGNVIIARNARLCYAESLRWNDIMEAKKTQVISRQNRDNCAFCPTCPSACWSPTQCQQRCSPNCQGNCLSETVCCPEQCVGGCHYSNITVTSSLICNACRNMRIYATGLCVEKCADNMLKAGGSLCITHQECKSFFLGTGFILDEINECVLSCPPGFTRMPRSRCIRCISSPANNYCHGACKERHIRSIGDFRSLKYCSRVHTLNIYNIETVDARKNNFLEAFSAISSLEQIDHEFTIHNVKIFSALSVFSRLRRIGITSNSSMTIEENEFLTELWSSTQQQPIIQGSLNIVRNARLCLKNIVNFINYTMTYETDLQVTRDTRNEYANGYLASCESNFLKISVNKVRSRTARINVAIPKESFPRSSGIAKHLRRPFLSVYYKITRTRNETHVDTMHSNKWSRVVEKVNYNLTPHGGSFTMSAQLTSLLGDESYAVYASITSSINTIGLFSPIVYFRTLQRQSEPILNLRGESLSRSTIELVWQPPSKPNGPISHYLIYYAPMEDRLPVNNSKLLCLMKDRWRTEGTTEINTLNVTKSTRCSGPRFRSSNMMRSNYDEADEDSEENTSIDQVVADLSILEYQLINSVSHRKDPLFIRPELKDTIINDLDHYFEDKSSAFNDNFKSNSQEQPGVEHKPYIDEFNISVPDTRVVISNLKEAQMYMFQVYACHDISRQLLSDACSLNGIILAVKTKPGDPSRDIVSNVKVIAPIEDSDSAKANMESLHYQISWSEPSAPNGLVYFYMIYIDQNTNNGPKEERCVGNDVFSINVTLLPRTKYHLRIITYTIARLNNEYRDREQINGDQLSFNSTNLFFELVFTTKNSSSTEIVRQNRLLALIVITGLAMLLFLFATGCLLYYYKYVRGDTKASISKNPNYELYTPDRWEIDKDSVTLERLIGQGHFGQVYQGVLKLPDGTLKPCAIKVRTSHATDLLQEASIMKQFRCYHVIQLYGICSRIRPPFVVMELMVNGDLKNYLYRHRQNEINPRSSTLTESDMIQLALDVADGMDYLSDQKFVHRDLAARNCLVNANKTCKVGDFGLTRDIYETDYYRRGGRSFLPIRWMAPESLRDGRFDTLSDVWSFGVLLWEIATLAEQPYQGYGNEEVVHYVRYGNITLERPPNCPEILHKLMRACWTFSPGDRISFRSIVDELVPYENEDFRLNAYYHTQPHSQQETVLTDSNSDEKDLLLVDDNASEQHEQQRDEVPNTYGFFVSPNELETEESVKASVARRREQKWLDMFARWSSFIESRFDKVKERCRKGIPPSVRGQGWYHLSAAKYRHENADRNCPTGNVFNMYLTQTPSSNVLEDIKKDLARSFPDHEMFRDNGCGQESLFDVLKAYAVHDPDVGYCQAQAPIAAILLMHLPPEQAFWVFVQINEEYVKGYFSDGLMAVKEDALATEILIKKASPKGYRLLRKLEVDPILYTLDWYMTLFSRTYRAPQLFRIWDMFFCEGVKVLFRLALVIVRETLEVGPPDTVTKAHKCDNAMDLIALIKQTAKNLLFDVLLIKMDKLPLTDIDLAQACAQARQQLNPDLHTTNSRKKSSRYQATKQNVIY</sequence>
<dbReference type="Proteomes" id="UP000663833">
    <property type="component" value="Unassembled WGS sequence"/>
</dbReference>
<evidence type="ECO:0000256" key="7">
    <source>
        <dbReference type="ARBA" id="ARBA00022692"/>
    </source>
</evidence>
<dbReference type="GO" id="GO:0005096">
    <property type="term" value="F:GTPase activator activity"/>
    <property type="evidence" value="ECO:0007669"/>
    <property type="project" value="UniProtKB-KW"/>
</dbReference>
<dbReference type="GO" id="GO:0005524">
    <property type="term" value="F:ATP binding"/>
    <property type="evidence" value="ECO:0007669"/>
    <property type="project" value="UniProtKB-UniRule"/>
</dbReference>
<dbReference type="GO" id="GO:0046872">
    <property type="term" value="F:metal ion binding"/>
    <property type="evidence" value="ECO:0007669"/>
    <property type="project" value="UniProtKB-KW"/>
</dbReference>
<evidence type="ECO:0000313" key="29">
    <source>
        <dbReference type="Proteomes" id="UP000663833"/>
    </source>
</evidence>
<dbReference type="Gene3D" id="3.80.20.20">
    <property type="entry name" value="Receptor L-domain"/>
    <property type="match status" value="2"/>
</dbReference>
<evidence type="ECO:0000259" key="27">
    <source>
        <dbReference type="PROSITE" id="PS50853"/>
    </source>
</evidence>
<dbReference type="FunFam" id="1.10.10.750:FF:000001">
    <property type="entry name" value="TBC1 domain family member 10A"/>
    <property type="match status" value="1"/>
</dbReference>
<comment type="caution">
    <text evidence="28">The sequence shown here is derived from an EMBL/GenBank/DDBJ whole genome shotgun (WGS) entry which is preliminary data.</text>
</comment>